<dbReference type="Pfam" id="PF01757">
    <property type="entry name" value="Acyl_transf_3"/>
    <property type="match status" value="1"/>
</dbReference>
<evidence type="ECO:0000256" key="1">
    <source>
        <dbReference type="SAM" id="Phobius"/>
    </source>
</evidence>
<evidence type="ECO:0000259" key="2">
    <source>
        <dbReference type="Pfam" id="PF01757"/>
    </source>
</evidence>
<feature type="transmembrane region" description="Helical" evidence="1">
    <location>
        <begin position="264"/>
        <end position="282"/>
    </location>
</feature>
<keyword evidence="1" id="KW-1133">Transmembrane helix</keyword>
<evidence type="ECO:0000313" key="4">
    <source>
        <dbReference type="Proteomes" id="UP000561066"/>
    </source>
</evidence>
<dbReference type="PANTHER" id="PTHR23028">
    <property type="entry name" value="ACETYLTRANSFERASE"/>
    <property type="match status" value="1"/>
</dbReference>
<keyword evidence="3" id="KW-0808">Transferase</keyword>
<protein>
    <submittedName>
        <fullName evidence="3">Acyltransferase</fullName>
    </submittedName>
</protein>
<feature type="transmembrane region" description="Helical" evidence="1">
    <location>
        <begin position="238"/>
        <end position="257"/>
    </location>
</feature>
<keyword evidence="4" id="KW-1185">Reference proteome</keyword>
<dbReference type="PANTHER" id="PTHR23028:SF134">
    <property type="entry name" value="PUTATIVE (AFU_ORTHOLOGUE AFUA_4G08520)-RELATED"/>
    <property type="match status" value="1"/>
</dbReference>
<dbReference type="Proteomes" id="UP000561066">
    <property type="component" value="Unassembled WGS sequence"/>
</dbReference>
<proteinExistence type="predicted"/>
<feature type="domain" description="Acyltransferase 3" evidence="2">
    <location>
        <begin position="7"/>
        <end position="324"/>
    </location>
</feature>
<feature type="transmembrane region" description="Helical" evidence="1">
    <location>
        <begin position="157"/>
        <end position="179"/>
    </location>
</feature>
<dbReference type="RefSeq" id="WP_182943037.1">
    <property type="nucleotide sequence ID" value="NZ_JABEQH010000009.1"/>
</dbReference>
<organism evidence="3 4">
    <name type="scientific">Gluconacetobacter johannae</name>
    <dbReference type="NCBI Taxonomy" id="112140"/>
    <lineage>
        <taxon>Bacteria</taxon>
        <taxon>Pseudomonadati</taxon>
        <taxon>Pseudomonadota</taxon>
        <taxon>Alphaproteobacteria</taxon>
        <taxon>Acetobacterales</taxon>
        <taxon>Acetobacteraceae</taxon>
        <taxon>Gluconacetobacter</taxon>
    </lineage>
</organism>
<dbReference type="GO" id="GO:0016747">
    <property type="term" value="F:acyltransferase activity, transferring groups other than amino-acyl groups"/>
    <property type="evidence" value="ECO:0007669"/>
    <property type="project" value="InterPro"/>
</dbReference>
<evidence type="ECO:0000313" key="3">
    <source>
        <dbReference type="EMBL" id="MBB2175845.1"/>
    </source>
</evidence>
<feature type="transmembrane region" description="Helical" evidence="1">
    <location>
        <begin position="12"/>
        <end position="32"/>
    </location>
</feature>
<feature type="transmembrane region" description="Helical" evidence="1">
    <location>
        <begin position="78"/>
        <end position="99"/>
    </location>
</feature>
<feature type="transmembrane region" description="Helical" evidence="1">
    <location>
        <begin position="185"/>
        <end position="208"/>
    </location>
</feature>
<gene>
    <name evidence="3" type="ORF">HLH21_07840</name>
</gene>
<name>A0A7W4P6F5_9PROT</name>
<sequence>MTRQAFHTLDGLRGLAAIAVVLIHMGMIFPLVWYPAGAYLAVDLFFGLSGFVMAEAYSARLDAGMPVSDFMRKRVLRLWPLYALGLTIGAATTASRVIIHYSPPSDLTPYPLALLYIPWSGPKGELYPLNLPAWSLFYELAVNMVMAVGWRRLTNRALIVLVALSALGLVASAFATGSLNSGLSWVGAPVALSRVTFSFFLGILLWRVRRGSSKIGAPIPLIILAIGLMIDTTLLPRAVIDLLEVFLLFPSVILLGASTQPTEGGIALFNGLGSISYALYAVHEPLLQLTSSVVHNVLHVPVRAVPHWACMILLAGLLVIAWVLNDLDVTLRGHLDRLIRGLTRRPAQTVT</sequence>
<feature type="transmembrane region" description="Helical" evidence="1">
    <location>
        <begin position="215"/>
        <end position="232"/>
    </location>
</feature>
<dbReference type="EMBL" id="JABEQH010000009">
    <property type="protein sequence ID" value="MBB2175845.1"/>
    <property type="molecule type" value="Genomic_DNA"/>
</dbReference>
<keyword evidence="3" id="KW-0012">Acyltransferase</keyword>
<keyword evidence="1" id="KW-0812">Transmembrane</keyword>
<dbReference type="AlphaFoldDB" id="A0A7W4P6F5"/>
<feature type="transmembrane region" description="Helical" evidence="1">
    <location>
        <begin position="305"/>
        <end position="324"/>
    </location>
</feature>
<reference evidence="3 4" key="1">
    <citation type="submission" date="2020-04" db="EMBL/GenBank/DDBJ databases">
        <title>Description of novel Gluconacetobacter.</title>
        <authorList>
            <person name="Sombolestani A."/>
        </authorList>
    </citation>
    <scope>NUCLEOTIDE SEQUENCE [LARGE SCALE GENOMIC DNA]</scope>
    <source>
        <strain evidence="3 4">LMG 21312</strain>
    </source>
</reference>
<feature type="transmembrane region" description="Helical" evidence="1">
    <location>
        <begin position="38"/>
        <end position="57"/>
    </location>
</feature>
<dbReference type="InterPro" id="IPR002656">
    <property type="entry name" value="Acyl_transf_3_dom"/>
</dbReference>
<accession>A0A7W4P6F5</accession>
<keyword evidence="1" id="KW-0472">Membrane</keyword>
<comment type="caution">
    <text evidence="3">The sequence shown here is derived from an EMBL/GenBank/DDBJ whole genome shotgun (WGS) entry which is preliminary data.</text>
</comment>
<feature type="transmembrane region" description="Helical" evidence="1">
    <location>
        <begin position="131"/>
        <end position="150"/>
    </location>
</feature>
<dbReference type="InterPro" id="IPR050879">
    <property type="entry name" value="Acyltransferase_3"/>
</dbReference>